<sequence>MALKGGERIEGCS</sequence>
<name>A0A0A9BFF1_ARUDO</name>
<organism evidence="1">
    <name type="scientific">Arundo donax</name>
    <name type="common">Giant reed</name>
    <name type="synonym">Donax arundinaceus</name>
    <dbReference type="NCBI Taxonomy" id="35708"/>
    <lineage>
        <taxon>Eukaryota</taxon>
        <taxon>Viridiplantae</taxon>
        <taxon>Streptophyta</taxon>
        <taxon>Embryophyta</taxon>
        <taxon>Tracheophyta</taxon>
        <taxon>Spermatophyta</taxon>
        <taxon>Magnoliopsida</taxon>
        <taxon>Liliopsida</taxon>
        <taxon>Poales</taxon>
        <taxon>Poaceae</taxon>
        <taxon>PACMAD clade</taxon>
        <taxon>Arundinoideae</taxon>
        <taxon>Arundineae</taxon>
        <taxon>Arundo</taxon>
    </lineage>
</organism>
<proteinExistence type="predicted"/>
<reference evidence="1" key="1">
    <citation type="submission" date="2014-09" db="EMBL/GenBank/DDBJ databases">
        <authorList>
            <person name="Magalhaes I.L.F."/>
            <person name="Oliveira U."/>
            <person name="Santos F.R."/>
            <person name="Vidigal T.H.D.A."/>
            <person name="Brescovit A.D."/>
            <person name="Santos A.J."/>
        </authorList>
    </citation>
    <scope>NUCLEOTIDE SEQUENCE</scope>
    <source>
        <tissue evidence="1">Shoot tissue taken approximately 20 cm above the soil surface</tissue>
    </source>
</reference>
<evidence type="ECO:0000313" key="1">
    <source>
        <dbReference type="EMBL" id="JAD58017.1"/>
    </source>
</evidence>
<protein>
    <submittedName>
        <fullName evidence="1">Uncharacterized protein</fullName>
    </submittedName>
</protein>
<accession>A0A0A9BFF1</accession>
<dbReference type="EMBL" id="GBRH01239878">
    <property type="protein sequence ID" value="JAD58017.1"/>
    <property type="molecule type" value="Transcribed_RNA"/>
</dbReference>
<reference evidence="1" key="2">
    <citation type="journal article" date="2015" name="Data Brief">
        <title>Shoot transcriptome of the giant reed, Arundo donax.</title>
        <authorList>
            <person name="Barrero R.A."/>
            <person name="Guerrero F.D."/>
            <person name="Moolhuijzen P."/>
            <person name="Goolsby J.A."/>
            <person name="Tidwell J."/>
            <person name="Bellgard S.E."/>
            <person name="Bellgard M.I."/>
        </authorList>
    </citation>
    <scope>NUCLEOTIDE SEQUENCE</scope>
    <source>
        <tissue evidence="1">Shoot tissue taken approximately 20 cm above the soil surface</tissue>
    </source>
</reference>